<evidence type="ECO:0000313" key="2">
    <source>
        <dbReference type="EMBL" id="AGL61881.1"/>
    </source>
</evidence>
<accession>R4PXG2</accession>
<dbReference type="OrthoDB" id="3628326at2"/>
<dbReference type="KEGG" id="saal:L336_0171"/>
<feature type="compositionally biased region" description="Basic and acidic residues" evidence="1">
    <location>
        <begin position="8"/>
        <end position="28"/>
    </location>
</feature>
<gene>
    <name evidence="2" type="ORF">L336_0171</name>
</gene>
<feature type="region of interest" description="Disordered" evidence="1">
    <location>
        <begin position="1"/>
        <end position="31"/>
    </location>
</feature>
<protein>
    <submittedName>
        <fullName evidence="2">Uncharacterized protein</fullName>
    </submittedName>
</protein>
<dbReference type="Proteomes" id="UP000013893">
    <property type="component" value="Chromosome"/>
</dbReference>
<keyword evidence="3" id="KW-1185">Reference proteome</keyword>
<name>R4PXG2_9BACT</name>
<evidence type="ECO:0000313" key="3">
    <source>
        <dbReference type="Proteomes" id="UP000013893"/>
    </source>
</evidence>
<dbReference type="AlphaFoldDB" id="R4PXG2"/>
<dbReference type="EMBL" id="CP005957">
    <property type="protein sequence ID" value="AGL61881.1"/>
    <property type="molecule type" value="Genomic_DNA"/>
</dbReference>
<organism evidence="2 3">
    <name type="scientific">Candidatus Saccharimonas aalborgensis</name>
    <dbReference type="NCBI Taxonomy" id="1332188"/>
    <lineage>
        <taxon>Bacteria</taxon>
        <taxon>Candidatus Saccharimonadota</taxon>
        <taxon>Candidatus Saccharimonadia</taxon>
        <taxon>Candidatus Saccharimonadales</taxon>
        <taxon>Candidatus Saccharimonadaceae</taxon>
        <taxon>Candidatus Saccharimonas</taxon>
    </lineage>
</organism>
<reference evidence="2 3" key="1">
    <citation type="journal article" date="2013" name="Nat. Biotechnol.">
        <title>Genome sequences of rare, uncultured bacteria obtained by differential coverage binning of multiple metagenomes.</title>
        <authorList>
            <person name="Albertsen M."/>
            <person name="Hugenholtz P."/>
            <person name="Skarshewski A."/>
            <person name="Nielsen K.L."/>
            <person name="Tyson G.W."/>
            <person name="Nielsen P.H."/>
        </authorList>
    </citation>
    <scope>NUCLEOTIDE SEQUENCE [LARGE SCALE GENOMIC DNA]</scope>
    <source>
        <strain evidence="2">TM71</strain>
    </source>
</reference>
<proteinExistence type="predicted"/>
<sequence>MGLFSVSEEEKAKREQAKKESTAAKEEAAFSASPVGKARQAYEDGLKYYQVSFDLERVGTNSVSVMARRQIKSTCDPVGAILTAIDDEGWQLIQAGYTFRQTHQDSRDKFLSSGQQVAITGQTVGLYLFRRRP</sequence>
<dbReference type="HOGENOM" id="CLU_1913252_0_0_0"/>
<dbReference type="RefSeq" id="WP_015641331.1">
    <property type="nucleotide sequence ID" value="NC_021219.1"/>
</dbReference>
<evidence type="ECO:0000256" key="1">
    <source>
        <dbReference type="SAM" id="MobiDB-lite"/>
    </source>
</evidence>